<keyword evidence="1" id="KW-0548">Nucleotidyltransferase</keyword>
<evidence type="ECO:0000313" key="2">
    <source>
        <dbReference type="Proteomes" id="UP001056778"/>
    </source>
</evidence>
<accession>A0ACB9TWJ4</accession>
<protein>
    <submittedName>
        <fullName evidence="1">Fad synthetase-related fmn adenylyltransferase</fullName>
    </submittedName>
</protein>
<name>A0ACB9TWJ4_HOLOL</name>
<gene>
    <name evidence="1" type="ORF">MML48_1g15885</name>
</gene>
<comment type="caution">
    <text evidence="1">The sequence shown here is derived from an EMBL/GenBank/DDBJ whole genome shotgun (WGS) entry which is preliminary data.</text>
</comment>
<reference evidence="1" key="1">
    <citation type="submission" date="2022-04" db="EMBL/GenBank/DDBJ databases">
        <title>Chromosome-scale genome assembly of Holotrichia oblita Faldermann.</title>
        <authorList>
            <person name="Rongchong L."/>
        </authorList>
    </citation>
    <scope>NUCLEOTIDE SEQUENCE</scope>
    <source>
        <strain evidence="1">81SQS9</strain>
    </source>
</reference>
<proteinExistence type="predicted"/>
<dbReference type="EMBL" id="CM043015">
    <property type="protein sequence ID" value="KAI4471181.1"/>
    <property type="molecule type" value="Genomic_DNA"/>
</dbReference>
<sequence length="207" mass="24115">MFSLLQCIEKCISDFGLENVFVSFNGGKDCTVLLHLVLGVLKRKYPEYKTPLVCMYIRSPNPFPEVNHFIEMVRDFYNLEIVTLSKGVREGLELFLESRINMKACLMGTRRTDPYSENLQIFQMTDSSWPQVMRVSPLLDWHYSEIWDYLLYYQVPYCNLYNNGYTSLGSVNNTIQNPNLLYSMDDSETYLPAYKLLDGNSERSGRV</sequence>
<dbReference type="Proteomes" id="UP001056778">
    <property type="component" value="Chromosome 1"/>
</dbReference>
<organism evidence="1 2">
    <name type="scientific">Holotrichia oblita</name>
    <name type="common">Chafer beetle</name>
    <dbReference type="NCBI Taxonomy" id="644536"/>
    <lineage>
        <taxon>Eukaryota</taxon>
        <taxon>Metazoa</taxon>
        <taxon>Ecdysozoa</taxon>
        <taxon>Arthropoda</taxon>
        <taxon>Hexapoda</taxon>
        <taxon>Insecta</taxon>
        <taxon>Pterygota</taxon>
        <taxon>Neoptera</taxon>
        <taxon>Endopterygota</taxon>
        <taxon>Coleoptera</taxon>
        <taxon>Polyphaga</taxon>
        <taxon>Scarabaeiformia</taxon>
        <taxon>Scarabaeidae</taxon>
        <taxon>Melolonthinae</taxon>
        <taxon>Holotrichia</taxon>
    </lineage>
</organism>
<keyword evidence="1" id="KW-0808">Transferase</keyword>
<evidence type="ECO:0000313" key="1">
    <source>
        <dbReference type="EMBL" id="KAI4471181.1"/>
    </source>
</evidence>
<keyword evidence="2" id="KW-1185">Reference proteome</keyword>